<protein>
    <submittedName>
        <fullName evidence="2">Uncharacterized protein</fullName>
    </submittedName>
</protein>
<organism evidence="2 3">
    <name type="scientific">Spirosoma endophyticum</name>
    <dbReference type="NCBI Taxonomy" id="662367"/>
    <lineage>
        <taxon>Bacteria</taxon>
        <taxon>Pseudomonadati</taxon>
        <taxon>Bacteroidota</taxon>
        <taxon>Cytophagia</taxon>
        <taxon>Cytophagales</taxon>
        <taxon>Cytophagaceae</taxon>
        <taxon>Spirosoma</taxon>
    </lineage>
</organism>
<dbReference type="EMBL" id="FOLQ01000001">
    <property type="protein sequence ID" value="SFC33312.1"/>
    <property type="molecule type" value="Genomic_DNA"/>
</dbReference>
<dbReference type="AlphaFoldDB" id="A0A1I1IC78"/>
<dbReference type="Proteomes" id="UP000198598">
    <property type="component" value="Unassembled WGS sequence"/>
</dbReference>
<keyword evidence="1" id="KW-1133">Transmembrane helix</keyword>
<keyword evidence="1" id="KW-0812">Transmembrane</keyword>
<sequence length="88" mass="9980">MKAFYLSTPFFYKIMQRLSTIVLSIALTVFVIAASLALLAAAWLMAAQFLGGQSRWQLPTMSSTFYSMSVVPNPLVQKTGYWFRSRPY</sequence>
<proteinExistence type="predicted"/>
<gene>
    <name evidence="2" type="ORF">SAMN05216167_101895</name>
</gene>
<reference evidence="2 3" key="1">
    <citation type="submission" date="2016-10" db="EMBL/GenBank/DDBJ databases">
        <authorList>
            <person name="de Groot N.N."/>
        </authorList>
    </citation>
    <scope>NUCLEOTIDE SEQUENCE [LARGE SCALE GENOMIC DNA]</scope>
    <source>
        <strain evidence="2 3">DSM 26130</strain>
    </source>
</reference>
<accession>A0A1I1IC78</accession>
<evidence type="ECO:0000313" key="2">
    <source>
        <dbReference type="EMBL" id="SFC33312.1"/>
    </source>
</evidence>
<evidence type="ECO:0000256" key="1">
    <source>
        <dbReference type="SAM" id="Phobius"/>
    </source>
</evidence>
<keyword evidence="1" id="KW-0472">Membrane</keyword>
<name>A0A1I1IC78_9BACT</name>
<feature type="transmembrane region" description="Helical" evidence="1">
    <location>
        <begin position="21"/>
        <end position="44"/>
    </location>
</feature>
<keyword evidence="3" id="KW-1185">Reference proteome</keyword>
<dbReference type="STRING" id="662367.SAMN05216167_101895"/>
<evidence type="ECO:0000313" key="3">
    <source>
        <dbReference type="Proteomes" id="UP000198598"/>
    </source>
</evidence>